<reference evidence="1 2" key="1">
    <citation type="submission" date="2014-02" db="EMBL/GenBank/DDBJ databases">
        <title>Draft genome sequence of Lysinibacillus sinduriensis JCM 15800.</title>
        <authorList>
            <person name="Zhang F."/>
            <person name="Wang G."/>
            <person name="Zhang L."/>
        </authorList>
    </citation>
    <scope>NUCLEOTIDE SEQUENCE [LARGE SCALE GENOMIC DNA]</scope>
    <source>
        <strain evidence="1 2">JCM 15800</strain>
    </source>
</reference>
<dbReference type="SUPFAM" id="SSF50475">
    <property type="entry name" value="FMN-binding split barrel"/>
    <property type="match status" value="1"/>
</dbReference>
<evidence type="ECO:0000313" key="2">
    <source>
        <dbReference type="Proteomes" id="UP000030408"/>
    </source>
</evidence>
<evidence type="ECO:0008006" key="3">
    <source>
        <dbReference type="Google" id="ProtNLM"/>
    </source>
</evidence>
<dbReference type="eggNOG" id="COG3467">
    <property type="taxonomic scope" value="Bacteria"/>
</dbReference>
<dbReference type="EMBL" id="JPVO01000050">
    <property type="protein sequence ID" value="KGR75609.1"/>
    <property type="molecule type" value="Genomic_DNA"/>
</dbReference>
<dbReference type="STRING" id="1384057.CD33_10760"/>
<comment type="caution">
    <text evidence="1">The sequence shown here is derived from an EMBL/GenBank/DDBJ whole genome shotgun (WGS) entry which is preliminary data.</text>
</comment>
<proteinExistence type="predicted"/>
<name>A0A0A3HT45_9BACL</name>
<dbReference type="InterPro" id="IPR024747">
    <property type="entry name" value="Pyridox_Oxase-rel"/>
</dbReference>
<dbReference type="OrthoDB" id="9794935at2"/>
<gene>
    <name evidence="1" type="ORF">CD33_10760</name>
</gene>
<dbReference type="RefSeq" id="WP_036200580.1">
    <property type="nucleotide sequence ID" value="NZ_AVCY01000006.1"/>
</dbReference>
<keyword evidence="2" id="KW-1185">Reference proteome</keyword>
<organism evidence="1 2">
    <name type="scientific">Ureibacillus sinduriensis BLB-1 = JCM 15800</name>
    <dbReference type="NCBI Taxonomy" id="1384057"/>
    <lineage>
        <taxon>Bacteria</taxon>
        <taxon>Bacillati</taxon>
        <taxon>Bacillota</taxon>
        <taxon>Bacilli</taxon>
        <taxon>Bacillales</taxon>
        <taxon>Caryophanaceae</taxon>
        <taxon>Ureibacillus</taxon>
    </lineage>
</organism>
<dbReference type="Gene3D" id="2.30.110.10">
    <property type="entry name" value="Electron Transport, Fmn-binding Protein, Chain A"/>
    <property type="match status" value="1"/>
</dbReference>
<dbReference type="PANTHER" id="PTHR34071:SF2">
    <property type="entry name" value="FLAVIN-NUCLEOTIDE-BINDING PROTEIN"/>
    <property type="match status" value="1"/>
</dbReference>
<dbReference type="Proteomes" id="UP000030408">
    <property type="component" value="Unassembled WGS sequence"/>
</dbReference>
<sequence>MRGTIHNKKREVTEEEAYEFLKYAQVAHVATISQDGYPYVIPFVYVYEGGSKLYIHIGNLRESHFWENVKANDKTSIEVCEMGDIVPGKKYACQSALGYTSVVVFGTVQHIEEVEKKEWFYDRLWKKYGDPNWTFEKDGYPALPKTELFEVEIEKITGKFSDAISH</sequence>
<protein>
    <recommendedName>
        <fullName evidence="3">Pyridoxamine 5'-phosphate oxidase family protein</fullName>
    </recommendedName>
</protein>
<dbReference type="AlphaFoldDB" id="A0A0A3HT45"/>
<dbReference type="PANTHER" id="PTHR34071">
    <property type="entry name" value="5-NITROIMIDAZOLE ANTIBIOTICS RESISTANCE PROTEIN, NIMA-FAMILY-RELATED PROTEIN-RELATED"/>
    <property type="match status" value="1"/>
</dbReference>
<evidence type="ECO:0000313" key="1">
    <source>
        <dbReference type="EMBL" id="KGR75609.1"/>
    </source>
</evidence>
<dbReference type="Pfam" id="PF12900">
    <property type="entry name" value="Pyridox_ox_2"/>
    <property type="match status" value="1"/>
</dbReference>
<accession>A0A0A3HT45</accession>
<dbReference type="InterPro" id="IPR012349">
    <property type="entry name" value="Split_barrel_FMN-bd"/>
</dbReference>